<gene>
    <name evidence="3" type="ORF">RJ641_034120</name>
</gene>
<dbReference type="InterPro" id="IPR046848">
    <property type="entry name" value="E_motif"/>
</dbReference>
<name>A0AAN8VMZ6_9MAGN</name>
<dbReference type="EMBL" id="JBAMMX010000007">
    <property type="protein sequence ID" value="KAK6937090.1"/>
    <property type="molecule type" value="Genomic_DNA"/>
</dbReference>
<dbReference type="PROSITE" id="PS51375">
    <property type="entry name" value="PPR"/>
    <property type="match status" value="2"/>
</dbReference>
<organism evidence="3 4">
    <name type="scientific">Dillenia turbinata</name>
    <dbReference type="NCBI Taxonomy" id="194707"/>
    <lineage>
        <taxon>Eukaryota</taxon>
        <taxon>Viridiplantae</taxon>
        <taxon>Streptophyta</taxon>
        <taxon>Embryophyta</taxon>
        <taxon>Tracheophyta</taxon>
        <taxon>Spermatophyta</taxon>
        <taxon>Magnoliopsida</taxon>
        <taxon>eudicotyledons</taxon>
        <taxon>Gunneridae</taxon>
        <taxon>Pentapetalae</taxon>
        <taxon>Dilleniales</taxon>
        <taxon>Dilleniaceae</taxon>
        <taxon>Dillenia</taxon>
    </lineage>
</organism>
<dbReference type="Pfam" id="PF01535">
    <property type="entry name" value="PPR"/>
    <property type="match status" value="4"/>
</dbReference>
<dbReference type="PANTHER" id="PTHR47926:SF386">
    <property type="entry name" value="PENTATRICOPEPTIDE REPEAT-CONTAINING PROTEIN"/>
    <property type="match status" value="1"/>
</dbReference>
<evidence type="ECO:0000313" key="4">
    <source>
        <dbReference type="Proteomes" id="UP001370490"/>
    </source>
</evidence>
<dbReference type="InterPro" id="IPR046960">
    <property type="entry name" value="PPR_At4g14850-like_plant"/>
</dbReference>
<dbReference type="Proteomes" id="UP001370490">
    <property type="component" value="Unassembled WGS sequence"/>
</dbReference>
<dbReference type="AlphaFoldDB" id="A0AAN8VMZ6"/>
<dbReference type="GO" id="GO:0009451">
    <property type="term" value="P:RNA modification"/>
    <property type="evidence" value="ECO:0007669"/>
    <property type="project" value="InterPro"/>
</dbReference>
<dbReference type="FunFam" id="1.25.40.10:FF:000158">
    <property type="entry name" value="pentatricopeptide repeat-containing protein At2g33680"/>
    <property type="match status" value="1"/>
</dbReference>
<feature type="repeat" description="PPR" evidence="2">
    <location>
        <begin position="127"/>
        <end position="162"/>
    </location>
</feature>
<evidence type="ECO:0000313" key="3">
    <source>
        <dbReference type="EMBL" id="KAK6937090.1"/>
    </source>
</evidence>
<dbReference type="Gene3D" id="1.25.40.10">
    <property type="entry name" value="Tetratricopeptide repeat domain"/>
    <property type="match status" value="2"/>
</dbReference>
<comment type="caution">
    <text evidence="3">The sequence shown here is derived from an EMBL/GenBank/DDBJ whole genome shotgun (WGS) entry which is preliminary data.</text>
</comment>
<dbReference type="InterPro" id="IPR011990">
    <property type="entry name" value="TPR-like_helical_dom_sf"/>
</dbReference>
<dbReference type="GO" id="GO:0003723">
    <property type="term" value="F:RNA binding"/>
    <property type="evidence" value="ECO:0007669"/>
    <property type="project" value="InterPro"/>
</dbReference>
<evidence type="ECO:0000256" key="2">
    <source>
        <dbReference type="PROSITE-ProRule" id="PRU00708"/>
    </source>
</evidence>
<dbReference type="PANTHER" id="PTHR47926">
    <property type="entry name" value="PENTATRICOPEPTIDE REPEAT-CONTAINING PROTEIN"/>
    <property type="match status" value="1"/>
</dbReference>
<protein>
    <submittedName>
        <fullName evidence="3">E motif</fullName>
    </submittedName>
</protein>
<proteinExistence type="predicted"/>
<sequence>MVTTSLSQTLQIADSAMVHVRDLFSFTSLSYSYAMSSRFEHALLTFSQMISQNVYPDHHIIPTILIVCAALSALEQCKQVLALLSVSRFALDSIVQSSLVRGYAMHGKAKEAIENFDLKLMSEEKLNNVGFTSVLSSCSQSGLTDEGWNCFNSMSQDHGIEPRTEHNACMVSLLSRVGKLEEAYSMIEKMAAEPDACVWGALLNSCKIHKNFELGETAAKKLFVLELTNSGNYILLSNIYASTMLPKACGMR</sequence>
<dbReference type="InterPro" id="IPR002885">
    <property type="entry name" value="PPR_rpt"/>
</dbReference>
<dbReference type="NCBIfam" id="TIGR00756">
    <property type="entry name" value="PPR"/>
    <property type="match status" value="2"/>
</dbReference>
<reference evidence="3 4" key="1">
    <citation type="submission" date="2023-12" db="EMBL/GenBank/DDBJ databases">
        <title>A high-quality genome assembly for Dillenia turbinata (Dilleniales).</title>
        <authorList>
            <person name="Chanderbali A."/>
        </authorList>
    </citation>
    <scope>NUCLEOTIDE SEQUENCE [LARGE SCALE GENOMIC DNA]</scope>
    <source>
        <strain evidence="3">LSX21</strain>
        <tissue evidence="3">Leaf</tissue>
    </source>
</reference>
<keyword evidence="4" id="KW-1185">Reference proteome</keyword>
<evidence type="ECO:0000256" key="1">
    <source>
        <dbReference type="ARBA" id="ARBA00022737"/>
    </source>
</evidence>
<keyword evidence="1" id="KW-0677">Repeat</keyword>
<dbReference type="Pfam" id="PF20431">
    <property type="entry name" value="E_motif"/>
    <property type="match status" value="1"/>
</dbReference>
<accession>A0AAN8VMZ6</accession>
<dbReference type="GO" id="GO:0099402">
    <property type="term" value="P:plant organ development"/>
    <property type="evidence" value="ECO:0007669"/>
    <property type="project" value="UniProtKB-ARBA"/>
</dbReference>
<feature type="repeat" description="PPR" evidence="2">
    <location>
        <begin position="22"/>
        <end position="56"/>
    </location>
</feature>